<sequence>MPVSPSPTKHIITEAEWLSCQALGFVLYAPGSKTSLVDFLNANFDGFELLQFLSEINNMLSPMTSKKLTKVISFDEKDPQELIIQYFSEDHDDPQNGLVFSRTFIKDNNEKTVMHDFFRIPKTARNQGHGKTMLKIGLQQYLNIGVDLIKVHAALEDGGFVWAKAHFTAVNKPEMSLILANAKLSLKAEEFKKVKEVFDNYYNQEPDGKAFPINKWSSMPEMVSILRNSDWHGEINLNNQELLTNFNDYVTG</sequence>
<reference evidence="2" key="1">
    <citation type="submission" date="2016-10" db="EMBL/GenBank/DDBJ databases">
        <authorList>
            <person name="Varghese N."/>
            <person name="Submissions S."/>
        </authorList>
    </citation>
    <scope>NUCLEOTIDE SEQUENCE [LARGE SCALE GENOMIC DNA]</scope>
    <source>
        <strain evidence="2">Gh-48</strain>
    </source>
</reference>
<dbReference type="RefSeq" id="WP_091207524.1">
    <property type="nucleotide sequence ID" value="NZ_FOCL01000001.1"/>
</dbReference>
<name>A0A1H8AVI3_9SPHI</name>
<accession>A0A1H8AVI3</accession>
<dbReference type="EMBL" id="FOCL01000001">
    <property type="protein sequence ID" value="SEM73808.1"/>
    <property type="molecule type" value="Genomic_DNA"/>
</dbReference>
<evidence type="ECO:0000313" key="1">
    <source>
        <dbReference type="EMBL" id="SEM73808.1"/>
    </source>
</evidence>
<organism evidence="1 2">
    <name type="scientific">Mucilaginibacter gossypiicola</name>
    <dbReference type="NCBI Taxonomy" id="551995"/>
    <lineage>
        <taxon>Bacteria</taxon>
        <taxon>Pseudomonadati</taxon>
        <taxon>Bacteroidota</taxon>
        <taxon>Sphingobacteriia</taxon>
        <taxon>Sphingobacteriales</taxon>
        <taxon>Sphingobacteriaceae</taxon>
        <taxon>Mucilaginibacter</taxon>
    </lineage>
</organism>
<protein>
    <submittedName>
        <fullName evidence="1">Uncharacterized protein</fullName>
    </submittedName>
</protein>
<dbReference type="STRING" id="551995.SAMN05192574_101652"/>
<gene>
    <name evidence="1" type="ORF">SAMN05192574_101652</name>
</gene>
<dbReference type="Proteomes" id="UP000198942">
    <property type="component" value="Unassembled WGS sequence"/>
</dbReference>
<dbReference type="OrthoDB" id="678266at2"/>
<evidence type="ECO:0000313" key="2">
    <source>
        <dbReference type="Proteomes" id="UP000198942"/>
    </source>
</evidence>
<dbReference type="AlphaFoldDB" id="A0A1H8AVI3"/>
<proteinExistence type="predicted"/>
<keyword evidence="2" id="KW-1185">Reference proteome</keyword>